<evidence type="ECO:0000313" key="1">
    <source>
        <dbReference type="EMBL" id="TGY64835.1"/>
    </source>
</evidence>
<name>A0AC61R4I5_9FIRM</name>
<sequence length="386" mass="42533">MRSEKINWKLLVVVTLLVVFVLNLSHVIAFVQMCWGAISSLVFGAMLAFVINLIMRPLEEQLGRSKSKWIQKGKRSISLLVSIVIVLAVLAGLVWLVVPSLIDAGEVMAKVLPKYYEQAEEFFTHLFKNNPEIVASIESLNLNWNEITDKMMSFLGSGVSGVLGNAVNVVGTVVSSIVNAIIIIIFAIYVLLDKQRFVNLYHRATKLWFKPETTARITEALNIIYSSFSSFICGQCLEALILGSTCALGMAILRLPYPLMIGTLVGVINIIPMIGAYIGGAIGMFMVFTVNPWLSVVFLIYLCILQQFESNVIYPRVVGRSVGLPGIYVMITVVVGGSLAGVAGMFLGIPIMASAYKIARIYFREAEQRKQAEIAREKANVQPKSE</sequence>
<reference evidence="1" key="1">
    <citation type="submission" date="2019-04" db="EMBL/GenBank/DDBJ databases">
        <title>Microbes associate with the intestines of laboratory mice.</title>
        <authorList>
            <person name="Navarre W."/>
            <person name="Wong E."/>
            <person name="Huang K."/>
            <person name="Tropini C."/>
            <person name="Ng K."/>
            <person name="Yu B."/>
        </authorList>
    </citation>
    <scope>NUCLEOTIDE SEQUENCE</scope>
    <source>
        <strain evidence="1">NM09_H32</strain>
    </source>
</reference>
<protein>
    <submittedName>
        <fullName evidence="1">AI-2E family transporter</fullName>
    </submittedName>
</protein>
<evidence type="ECO:0000313" key="2">
    <source>
        <dbReference type="Proteomes" id="UP000308836"/>
    </source>
</evidence>
<proteinExistence type="predicted"/>
<dbReference type="EMBL" id="SRYG01000032">
    <property type="protein sequence ID" value="TGY64835.1"/>
    <property type="molecule type" value="Genomic_DNA"/>
</dbReference>
<dbReference type="Proteomes" id="UP000308836">
    <property type="component" value="Unassembled WGS sequence"/>
</dbReference>
<gene>
    <name evidence="1" type="ORF">E5336_11495</name>
</gene>
<accession>A0AC61R4I5</accession>
<organism evidence="1 2">
    <name type="scientific">Dubosiella muris</name>
    <dbReference type="NCBI Taxonomy" id="3038133"/>
    <lineage>
        <taxon>Bacteria</taxon>
        <taxon>Bacillati</taxon>
        <taxon>Bacillota</taxon>
        <taxon>Erysipelotrichia</taxon>
        <taxon>Erysipelotrichales</taxon>
        <taxon>Erysipelotrichaceae</taxon>
        <taxon>Dubosiella</taxon>
    </lineage>
</organism>
<comment type="caution">
    <text evidence="1">The sequence shown here is derived from an EMBL/GenBank/DDBJ whole genome shotgun (WGS) entry which is preliminary data.</text>
</comment>
<keyword evidence="2" id="KW-1185">Reference proteome</keyword>